<gene>
    <name evidence="2" type="ORF">O7047_06030</name>
</gene>
<dbReference type="AlphaFoldDB" id="A0AAE4DLK9"/>
<name>A0AAE4DLK9_9ENTR</name>
<dbReference type="Proteomes" id="UP001248822">
    <property type="component" value="Unassembled WGS sequence"/>
</dbReference>
<proteinExistence type="predicted"/>
<organism evidence="2 3">
    <name type="scientific">Pseudenterobacter timonensis</name>
    <dbReference type="NCBI Taxonomy" id="1755099"/>
    <lineage>
        <taxon>Bacteria</taxon>
        <taxon>Pseudomonadati</taxon>
        <taxon>Pseudomonadota</taxon>
        <taxon>Gammaproteobacteria</taxon>
        <taxon>Enterobacterales</taxon>
        <taxon>Enterobacteriaceae</taxon>
        <taxon>Pseudenterobacter</taxon>
    </lineage>
</organism>
<accession>A0AAE4DLK9</accession>
<feature type="compositionally biased region" description="Polar residues" evidence="1">
    <location>
        <begin position="29"/>
        <end position="38"/>
    </location>
</feature>
<comment type="caution">
    <text evidence="2">The sequence shown here is derived from an EMBL/GenBank/DDBJ whole genome shotgun (WGS) entry which is preliminary data.</text>
</comment>
<evidence type="ECO:0000256" key="1">
    <source>
        <dbReference type="SAM" id="MobiDB-lite"/>
    </source>
</evidence>
<evidence type="ECO:0000313" key="3">
    <source>
        <dbReference type="Proteomes" id="UP001248822"/>
    </source>
</evidence>
<sequence length="58" mass="6593">MTMTVQVPFASVKKMCHSGDTRRKARKAPSTQLPSTWKLSPQQQAFIDLFADDEPKKQ</sequence>
<dbReference type="RefSeq" id="WP_310825291.1">
    <property type="nucleotide sequence ID" value="NZ_JAQGEC010000004.1"/>
</dbReference>
<protein>
    <submittedName>
        <fullName evidence="2">Uncharacterized protein</fullName>
    </submittedName>
</protein>
<feature type="region of interest" description="Disordered" evidence="1">
    <location>
        <begin position="16"/>
        <end position="38"/>
    </location>
</feature>
<dbReference type="EMBL" id="JAQGEC010000004">
    <property type="protein sequence ID" value="MDR9889792.1"/>
    <property type="molecule type" value="Genomic_DNA"/>
</dbReference>
<reference evidence="2" key="1">
    <citation type="submission" date="2022-12" db="EMBL/GenBank/DDBJ databases">
        <title>NDM-1 containing novel ST 2018 Pseudenterobacter timonensis.</title>
        <authorList>
            <person name="Halder G."/>
            <person name="Mandal S."/>
            <person name="Dutta S."/>
        </authorList>
    </citation>
    <scope>NUCLEOTIDE SEQUENCE</scope>
    <source>
        <strain evidence="2">CNCI147</strain>
    </source>
</reference>
<evidence type="ECO:0000313" key="2">
    <source>
        <dbReference type="EMBL" id="MDR9889792.1"/>
    </source>
</evidence>